<dbReference type="OrthoDB" id="6380665at2759"/>
<reference evidence="3" key="1">
    <citation type="submission" date="2021-02" db="EMBL/GenBank/DDBJ databases">
        <authorList>
            <person name="Bekaert M."/>
        </authorList>
    </citation>
    <scope>NUCLEOTIDE SEQUENCE</scope>
    <source>
        <strain evidence="3">IoA-00</strain>
    </source>
</reference>
<dbReference type="GO" id="GO:0003824">
    <property type="term" value="F:catalytic activity"/>
    <property type="evidence" value="ECO:0007669"/>
    <property type="project" value="UniProtKB-KW"/>
</dbReference>
<dbReference type="Pfam" id="PF17919">
    <property type="entry name" value="RT_RNaseH_2"/>
    <property type="match status" value="1"/>
</dbReference>
<dbReference type="PANTHER" id="PTHR37984">
    <property type="entry name" value="PROTEIN CBG26694"/>
    <property type="match status" value="1"/>
</dbReference>
<dbReference type="EMBL" id="HG994584">
    <property type="protein sequence ID" value="CAF2941340.1"/>
    <property type="molecule type" value="Genomic_DNA"/>
</dbReference>
<name>A0A7R8D085_LEPSM</name>
<keyword evidence="4" id="KW-1185">Reference proteome</keyword>
<dbReference type="AlphaFoldDB" id="A0A7R8D085"/>
<dbReference type="Gene3D" id="3.30.70.270">
    <property type="match status" value="1"/>
</dbReference>
<organism evidence="3 4">
    <name type="scientific">Lepeophtheirus salmonis</name>
    <name type="common">Salmon louse</name>
    <name type="synonym">Caligus salmonis</name>
    <dbReference type="NCBI Taxonomy" id="72036"/>
    <lineage>
        <taxon>Eukaryota</taxon>
        <taxon>Metazoa</taxon>
        <taxon>Ecdysozoa</taxon>
        <taxon>Arthropoda</taxon>
        <taxon>Crustacea</taxon>
        <taxon>Multicrustacea</taxon>
        <taxon>Hexanauplia</taxon>
        <taxon>Copepoda</taxon>
        <taxon>Siphonostomatoida</taxon>
        <taxon>Caligidae</taxon>
        <taxon>Lepeophtheirus</taxon>
    </lineage>
</organism>
<dbReference type="PANTHER" id="PTHR37984:SF5">
    <property type="entry name" value="PROTEIN NYNRIN-LIKE"/>
    <property type="match status" value="1"/>
</dbReference>
<dbReference type="InterPro" id="IPR041577">
    <property type="entry name" value="RT_RNaseH_2"/>
</dbReference>
<evidence type="ECO:0000256" key="1">
    <source>
        <dbReference type="ARBA" id="ARBA00023268"/>
    </source>
</evidence>
<dbReference type="InterPro" id="IPR050951">
    <property type="entry name" value="Retrovirus_Pol_polyprotein"/>
</dbReference>
<dbReference type="SUPFAM" id="SSF56672">
    <property type="entry name" value="DNA/RNA polymerases"/>
    <property type="match status" value="1"/>
</dbReference>
<dbReference type="InterPro" id="IPR043128">
    <property type="entry name" value="Rev_trsase/Diguanyl_cyclase"/>
</dbReference>
<dbReference type="GO" id="GO:0071897">
    <property type="term" value="P:DNA biosynthetic process"/>
    <property type="evidence" value="ECO:0007669"/>
    <property type="project" value="UniProtKB-ARBA"/>
</dbReference>
<feature type="domain" description="Reverse transcriptase/retrotransposon-derived protein RNase H-like" evidence="2">
    <location>
        <begin position="253"/>
        <end position="347"/>
    </location>
</feature>
<evidence type="ECO:0000259" key="2">
    <source>
        <dbReference type="Pfam" id="PF17919"/>
    </source>
</evidence>
<protein>
    <submittedName>
        <fullName evidence="3">(salmon louse) hypothetical protein</fullName>
    </submittedName>
</protein>
<gene>
    <name evidence="3" type="ORF">LSAA_10669</name>
</gene>
<proteinExistence type="predicted"/>
<dbReference type="Proteomes" id="UP000675881">
    <property type="component" value="Chromosome 5"/>
</dbReference>
<accession>A0A7R8D085</accession>
<evidence type="ECO:0000313" key="3">
    <source>
        <dbReference type="EMBL" id="CAF2941340.1"/>
    </source>
</evidence>
<evidence type="ECO:0000313" key="4">
    <source>
        <dbReference type="Proteomes" id="UP000675881"/>
    </source>
</evidence>
<dbReference type="InterPro" id="IPR043502">
    <property type="entry name" value="DNA/RNA_pol_sf"/>
</dbReference>
<sequence length="366" mass="42003">MDLVENEEALEGLRKPNLVVLIRYHLLVCRSDLQRITSTPLNVLQSMLNNTTTSTKLPQLEFEKKILKSEEVVKLGKACESVERYSREMVVDNFSMVSKYKGPKGIRRAKKNPACRNFFCVWYLSQNHHSYVIGNGPITWPRISKLRISPTSSITLLRMSQIIPKWNICCCWCPIEQEESVFLSKELASLRFKVSRKSKSLDPEHDRPIFDFATPTLSSQVKSFLRLFIQILRNLSSIASPLHELSRSEPFNWSAPVELSFSKVKQFVSNAPILPHYDTTLPLFLSTDAFPLGLGALLSHLIDKIDHHIAFASCKLNAAEKYYSQIDKEASDIIFGLNRFEHYLLGLTLYIKTDHQLLKFILNQKK</sequence>
<keyword evidence="1" id="KW-0511">Multifunctional enzyme</keyword>